<comment type="caution">
    <text evidence="4">The sequence shown here is derived from an EMBL/GenBank/DDBJ whole genome shotgun (WGS) entry which is preliminary data.</text>
</comment>
<protein>
    <recommendedName>
        <fullName evidence="5">ABC transporter permease</fullName>
    </recommendedName>
</protein>
<evidence type="ECO:0008006" key="5">
    <source>
        <dbReference type="Google" id="ProtNLM"/>
    </source>
</evidence>
<organism evidence="4">
    <name type="scientific">Thermodesulforhabdus norvegica</name>
    <dbReference type="NCBI Taxonomy" id="39841"/>
    <lineage>
        <taxon>Bacteria</taxon>
        <taxon>Pseudomonadati</taxon>
        <taxon>Thermodesulfobacteriota</taxon>
        <taxon>Syntrophobacteria</taxon>
        <taxon>Syntrophobacterales</taxon>
        <taxon>Thermodesulforhabdaceae</taxon>
        <taxon>Thermodesulforhabdus</taxon>
    </lineage>
</organism>
<sequence length="164" mass="18847">MKVILHKNAIIAKLALCKSLAIRDVKVRYAGSSLGMLWNFVHPLVLFVTYYFICAHIFKLKLQNPDYSYAEYLFSGLWPWIVFSEAISRCCGIYVENAQIIKKVMFPIEVLVPSVVFSHTFYLLFGFLPIIFYQGLTAETVSFFNYISGLWILGFGLLAFIFIT</sequence>
<dbReference type="PANTHER" id="PTHR30413">
    <property type="entry name" value="INNER MEMBRANE TRANSPORT PERMEASE"/>
    <property type="match status" value="1"/>
</dbReference>
<gene>
    <name evidence="4" type="ORF">ENG14_02925</name>
</gene>
<evidence type="ECO:0000256" key="3">
    <source>
        <dbReference type="SAM" id="Phobius"/>
    </source>
</evidence>
<keyword evidence="2" id="KW-0813">Transport</keyword>
<name>A0A7C1AVW9_9BACT</name>
<reference evidence="4" key="1">
    <citation type="journal article" date="2020" name="mSystems">
        <title>Genome- and Community-Level Interaction Insights into Carbon Utilization and Element Cycling Functions of Hydrothermarchaeota in Hydrothermal Sediment.</title>
        <authorList>
            <person name="Zhou Z."/>
            <person name="Liu Y."/>
            <person name="Xu W."/>
            <person name="Pan J."/>
            <person name="Luo Z.H."/>
            <person name="Li M."/>
        </authorList>
    </citation>
    <scope>NUCLEOTIDE SEQUENCE [LARGE SCALE GENOMIC DNA]</scope>
    <source>
        <strain evidence="4">HyVt-19</strain>
    </source>
</reference>
<keyword evidence="3" id="KW-0472">Membrane</keyword>
<evidence type="ECO:0000256" key="1">
    <source>
        <dbReference type="ARBA" id="ARBA00007783"/>
    </source>
</evidence>
<evidence type="ECO:0000256" key="2">
    <source>
        <dbReference type="ARBA" id="ARBA00022448"/>
    </source>
</evidence>
<dbReference type="PANTHER" id="PTHR30413:SF10">
    <property type="entry name" value="CAPSULE POLYSACCHARIDE EXPORT INNER-MEMBRANE PROTEIN CTRC"/>
    <property type="match status" value="1"/>
</dbReference>
<proteinExistence type="inferred from homology"/>
<dbReference type="GO" id="GO:0015920">
    <property type="term" value="P:lipopolysaccharide transport"/>
    <property type="evidence" value="ECO:0007669"/>
    <property type="project" value="TreeGrafter"/>
</dbReference>
<accession>A0A7C1AVW9</accession>
<comment type="similarity">
    <text evidence="1">Belongs to the ABC-2 integral membrane protein family.</text>
</comment>
<feature type="transmembrane region" description="Helical" evidence="3">
    <location>
        <begin position="110"/>
        <end position="131"/>
    </location>
</feature>
<dbReference type="EMBL" id="DQZW01000137">
    <property type="protein sequence ID" value="HDL89837.1"/>
    <property type="molecule type" value="Genomic_DNA"/>
</dbReference>
<feature type="non-terminal residue" evidence="4">
    <location>
        <position position="164"/>
    </location>
</feature>
<feature type="transmembrane region" description="Helical" evidence="3">
    <location>
        <begin position="37"/>
        <end position="58"/>
    </location>
</feature>
<dbReference type="Proteomes" id="UP000886355">
    <property type="component" value="Unassembled WGS sequence"/>
</dbReference>
<evidence type="ECO:0000313" key="4">
    <source>
        <dbReference type="EMBL" id="HDL89837.1"/>
    </source>
</evidence>
<feature type="transmembrane region" description="Helical" evidence="3">
    <location>
        <begin position="143"/>
        <end position="163"/>
    </location>
</feature>
<keyword evidence="3" id="KW-1133">Transmembrane helix</keyword>
<dbReference type="AlphaFoldDB" id="A0A7C1AVW9"/>
<keyword evidence="3" id="KW-0812">Transmembrane</keyword>